<accession>F0WGJ0</accession>
<gene>
    <name evidence="1" type="primary">AlNc14C92G5724</name>
    <name evidence="1" type="ORF">ALNC14_064970</name>
</gene>
<dbReference type="EMBL" id="FR824137">
    <property type="protein sequence ID" value="CCA20354.1"/>
    <property type="molecule type" value="Genomic_DNA"/>
</dbReference>
<protein>
    <submittedName>
        <fullName evidence="1">AlNc14C92G5724 protein</fullName>
    </submittedName>
</protein>
<sequence>MYCNDDDQCPGLVQLPDEKPVPSAGGSVTDKLLKSLGHILGSFAINHYKDRPVCLVQARLEVTELCRACLKDTSVSKRVGEFLFVLGKSDYIVHVMRTQYSDIDIREPCIASRACTSFESDLYHDDLRDAVHNKGISMY</sequence>
<reference evidence="1" key="1">
    <citation type="journal article" date="2011" name="PLoS Biol.">
        <title>Gene gain and loss during evolution of obligate parasitism in the white rust pathogen of Arabidopsis thaliana.</title>
        <authorList>
            <person name="Kemen E."/>
            <person name="Gardiner A."/>
            <person name="Schultz-Larsen T."/>
            <person name="Kemen A.C."/>
            <person name="Balmuth A.L."/>
            <person name="Robert-Seilaniantz A."/>
            <person name="Bailey K."/>
            <person name="Holub E."/>
            <person name="Studholme D.J."/>
            <person name="Maclean D."/>
            <person name="Jones J.D."/>
        </authorList>
    </citation>
    <scope>NUCLEOTIDE SEQUENCE</scope>
</reference>
<reference evidence="1" key="2">
    <citation type="submission" date="2011-02" db="EMBL/GenBank/DDBJ databases">
        <authorList>
            <person name="MacLean D."/>
        </authorList>
    </citation>
    <scope>NUCLEOTIDE SEQUENCE</scope>
</reference>
<dbReference type="AlphaFoldDB" id="F0WGJ0"/>
<dbReference type="HOGENOM" id="CLU_1848771_0_0_1"/>
<evidence type="ECO:0000313" key="1">
    <source>
        <dbReference type="EMBL" id="CCA20354.1"/>
    </source>
</evidence>
<organism evidence="1">
    <name type="scientific">Albugo laibachii Nc14</name>
    <dbReference type="NCBI Taxonomy" id="890382"/>
    <lineage>
        <taxon>Eukaryota</taxon>
        <taxon>Sar</taxon>
        <taxon>Stramenopiles</taxon>
        <taxon>Oomycota</taxon>
        <taxon>Peronosporomycetes</taxon>
        <taxon>Albuginales</taxon>
        <taxon>Albuginaceae</taxon>
        <taxon>Albugo</taxon>
    </lineage>
</organism>
<proteinExistence type="predicted"/>
<name>F0WGJ0_9STRA</name>